<sequence>MFNEERRNQIVALLEKEGRVEVKRLAALFGVTEDSIRKDLRALESRGLLQKAHGGAVPVTRVSGFVPYQERGEPERKRPIARAAVALIQPGDTVFIESSSYTHLMFYELGNMPDVTVVTNSIYGLPELVRRVNLIQLGGTVHKQDEACYGPFTLYMLSQINFDKCFLKPAGITEDGKLTTGLQESLAVKQTALKQSERTIVLVDEQDWGRRDVYNVCAIDAIHTIVTNGLPEALAKKWEKKGIAMVKA</sequence>
<dbReference type="InterPro" id="IPR036388">
    <property type="entry name" value="WH-like_DNA-bd_sf"/>
</dbReference>
<protein>
    <submittedName>
        <fullName evidence="4">DeoR/GlpR transcriptional regulator</fullName>
    </submittedName>
</protein>
<evidence type="ECO:0000313" key="4">
    <source>
        <dbReference type="EMBL" id="MBD0380760.1"/>
    </source>
</evidence>
<dbReference type="AlphaFoldDB" id="A0A926KN50"/>
<dbReference type="Pfam" id="PF08220">
    <property type="entry name" value="HTH_DeoR"/>
    <property type="match status" value="1"/>
</dbReference>
<dbReference type="Proteomes" id="UP000650466">
    <property type="component" value="Unassembled WGS sequence"/>
</dbReference>
<organism evidence="4 5">
    <name type="scientific">Paenibacillus sedimenti</name>
    <dbReference type="NCBI Taxonomy" id="2770274"/>
    <lineage>
        <taxon>Bacteria</taxon>
        <taxon>Bacillati</taxon>
        <taxon>Bacillota</taxon>
        <taxon>Bacilli</taxon>
        <taxon>Bacillales</taxon>
        <taxon>Paenibacillaceae</taxon>
        <taxon>Paenibacillus</taxon>
    </lineage>
</organism>
<dbReference type="GO" id="GO:0003700">
    <property type="term" value="F:DNA-binding transcription factor activity"/>
    <property type="evidence" value="ECO:0007669"/>
    <property type="project" value="InterPro"/>
</dbReference>
<dbReference type="SMART" id="SM00420">
    <property type="entry name" value="HTH_DEOR"/>
    <property type="match status" value="1"/>
</dbReference>
<dbReference type="PROSITE" id="PS51000">
    <property type="entry name" value="HTH_DEOR_2"/>
    <property type="match status" value="1"/>
</dbReference>
<dbReference type="InterPro" id="IPR037171">
    <property type="entry name" value="NagB/RpiA_transferase-like"/>
</dbReference>
<evidence type="ECO:0000256" key="1">
    <source>
        <dbReference type="ARBA" id="ARBA00023015"/>
    </source>
</evidence>
<feature type="domain" description="HTH deoR-type" evidence="3">
    <location>
        <begin position="3"/>
        <end position="58"/>
    </location>
</feature>
<dbReference type="InterPro" id="IPR001034">
    <property type="entry name" value="DeoR_HTH"/>
</dbReference>
<dbReference type="Pfam" id="PF00455">
    <property type="entry name" value="DeoRC"/>
    <property type="match status" value="1"/>
</dbReference>
<dbReference type="PRINTS" id="PR00037">
    <property type="entry name" value="HTHLACR"/>
</dbReference>
<reference evidence="4" key="1">
    <citation type="submission" date="2020-09" db="EMBL/GenBank/DDBJ databases">
        <title>Draft Genome Sequence of Paenibacillus sp. WST5.</title>
        <authorList>
            <person name="Bao Z."/>
        </authorList>
    </citation>
    <scope>NUCLEOTIDE SEQUENCE</scope>
    <source>
        <strain evidence="4">WST5</strain>
    </source>
</reference>
<dbReference type="PANTHER" id="PTHR30363:SF44">
    <property type="entry name" value="AGA OPERON TRANSCRIPTIONAL REPRESSOR-RELATED"/>
    <property type="match status" value="1"/>
</dbReference>
<dbReference type="InterPro" id="IPR050313">
    <property type="entry name" value="Carb_Metab_HTH_regulators"/>
</dbReference>
<dbReference type="SMART" id="SM01134">
    <property type="entry name" value="DeoRC"/>
    <property type="match status" value="1"/>
</dbReference>
<dbReference type="Gene3D" id="1.10.10.10">
    <property type="entry name" value="Winged helix-like DNA-binding domain superfamily/Winged helix DNA-binding domain"/>
    <property type="match status" value="1"/>
</dbReference>
<proteinExistence type="predicted"/>
<dbReference type="EMBL" id="JACVVD010000003">
    <property type="protein sequence ID" value="MBD0380760.1"/>
    <property type="molecule type" value="Genomic_DNA"/>
</dbReference>
<keyword evidence="1" id="KW-0805">Transcription regulation</keyword>
<dbReference type="InterPro" id="IPR014036">
    <property type="entry name" value="DeoR-like_C"/>
</dbReference>
<evidence type="ECO:0000256" key="2">
    <source>
        <dbReference type="ARBA" id="ARBA00023163"/>
    </source>
</evidence>
<dbReference type="InterPro" id="IPR036390">
    <property type="entry name" value="WH_DNA-bd_sf"/>
</dbReference>
<gene>
    <name evidence="4" type="ORF">ICC18_11585</name>
</gene>
<keyword evidence="2" id="KW-0804">Transcription</keyword>
<name>A0A926KN50_9BACL</name>
<comment type="caution">
    <text evidence="4">The sequence shown here is derived from an EMBL/GenBank/DDBJ whole genome shotgun (WGS) entry which is preliminary data.</text>
</comment>
<accession>A0A926KN50</accession>
<evidence type="ECO:0000259" key="3">
    <source>
        <dbReference type="PROSITE" id="PS51000"/>
    </source>
</evidence>
<evidence type="ECO:0000313" key="5">
    <source>
        <dbReference type="Proteomes" id="UP000650466"/>
    </source>
</evidence>
<dbReference type="SUPFAM" id="SSF100950">
    <property type="entry name" value="NagB/RpiA/CoA transferase-like"/>
    <property type="match status" value="1"/>
</dbReference>
<keyword evidence="5" id="KW-1185">Reference proteome</keyword>
<dbReference type="PANTHER" id="PTHR30363">
    <property type="entry name" value="HTH-TYPE TRANSCRIPTIONAL REGULATOR SRLR-RELATED"/>
    <property type="match status" value="1"/>
</dbReference>
<dbReference type="Gene3D" id="3.40.50.1360">
    <property type="match status" value="1"/>
</dbReference>
<dbReference type="SUPFAM" id="SSF46785">
    <property type="entry name" value="Winged helix' DNA-binding domain"/>
    <property type="match status" value="1"/>
</dbReference>